<dbReference type="GO" id="GO:0005829">
    <property type="term" value="C:cytosol"/>
    <property type="evidence" value="ECO:0007669"/>
    <property type="project" value="TreeGrafter"/>
</dbReference>
<evidence type="ECO:0000313" key="6">
    <source>
        <dbReference type="EMBL" id="KAG9389522.1"/>
    </source>
</evidence>
<sequence length="541" mass="60422">MKLLLVSLLLICVLGTPMTGTVRLWQTSDVHGWIDGHPHMYKDAGLADFLGLVETEKTAVQNDETTEFLLLDSGDQVQGTGFSDATDIDGSFIYAMMKHLPYDGMTVGNHELGLPDTVKMLHDHASDLFTESDLYVTTNTIWGSNKGESQEDMKPLGQTRYRTMTLKKFDMKVIIFGWMYNFSHDIDGAFVVDAVKTINSDWFKAVIEKEKPDFVINLNHIATSDHQNNNIYLAQRALMPDTPLLLLTGHSHQFRHANCIAADGSTDPQCFMSEPMCYLYMFVEMDLHFTRASGKWQWADLPSPKSVEATKAAFKSVVGDESITTSHSKAMQTEIDTEASELHLNKVMGCSDKTYYRSQAPEGYGSAKSFIGFFQGKVMPQAVYPDDGANYVSFFNSGILRANLYEGQVVQEDIYTIAPFPDPFKTIKVSGSDIKQLLKLDHGYPYDSDLVSENHHEVGVGLGMAPSFGYTPLPHYILSIGSSEIVEDKDYVLFCDGYDSVAFLERLNKHGESAPYTADDFHPATTVQTALEDYMSKYMSC</sequence>
<accession>A0A8J6AZ56</accession>
<reference evidence="6" key="1">
    <citation type="submission" date="2021-05" db="EMBL/GenBank/DDBJ databases">
        <title>A free-living protist that lacks canonical eukaryotic 1 DNA replication and segregation systems.</title>
        <authorList>
            <person name="Salas-Leiva D.E."/>
            <person name="Tromer E.C."/>
            <person name="Curtis B.A."/>
            <person name="Jerlstrom-Hultqvist J."/>
            <person name="Kolisko M."/>
            <person name="Yi Z."/>
            <person name="Salas-Leiva J.S."/>
            <person name="Gallot-Lavallee L."/>
            <person name="Kops G.J.P.L."/>
            <person name="Archibald J.M."/>
            <person name="Simpson A.G.B."/>
            <person name="Roger A.J."/>
        </authorList>
    </citation>
    <scope>NUCLEOTIDE SEQUENCE</scope>
    <source>
        <strain evidence="6">BICM</strain>
    </source>
</reference>
<dbReference type="Gene3D" id="3.90.780.10">
    <property type="entry name" value="5'-Nucleotidase, C-terminal domain"/>
    <property type="match status" value="1"/>
</dbReference>
<evidence type="ECO:0000259" key="5">
    <source>
        <dbReference type="Pfam" id="PF02872"/>
    </source>
</evidence>
<dbReference type="OrthoDB" id="7722975at2759"/>
<dbReference type="AlphaFoldDB" id="A0A8J6AZ56"/>
<evidence type="ECO:0000259" key="4">
    <source>
        <dbReference type="Pfam" id="PF00149"/>
    </source>
</evidence>
<comment type="similarity">
    <text evidence="1">Belongs to the 5'-nucleotidase family.</text>
</comment>
<dbReference type="InterPro" id="IPR029052">
    <property type="entry name" value="Metallo-depent_PP-like"/>
</dbReference>
<evidence type="ECO:0000256" key="1">
    <source>
        <dbReference type="ARBA" id="ARBA00006654"/>
    </source>
</evidence>
<feature type="signal peptide" evidence="3">
    <location>
        <begin position="1"/>
        <end position="15"/>
    </location>
</feature>
<protein>
    <submittedName>
        <fullName evidence="6">5'-nucleotidase</fullName>
    </submittedName>
</protein>
<keyword evidence="7" id="KW-1185">Reference proteome</keyword>
<name>A0A8J6AZ56_9EUKA</name>
<dbReference type="GO" id="GO:0009166">
    <property type="term" value="P:nucleotide catabolic process"/>
    <property type="evidence" value="ECO:0007669"/>
    <property type="project" value="InterPro"/>
</dbReference>
<dbReference type="PANTHER" id="PTHR11575:SF22">
    <property type="entry name" value="ADL392WP"/>
    <property type="match status" value="1"/>
</dbReference>
<proteinExistence type="inferred from homology"/>
<dbReference type="Pfam" id="PF00149">
    <property type="entry name" value="Metallophos"/>
    <property type="match status" value="1"/>
</dbReference>
<dbReference type="EMBL" id="JAHDYR010000069">
    <property type="protein sequence ID" value="KAG9389522.1"/>
    <property type="molecule type" value="Genomic_DNA"/>
</dbReference>
<comment type="caution">
    <text evidence="6">The sequence shown here is derived from an EMBL/GenBank/DDBJ whole genome shotgun (WGS) entry which is preliminary data.</text>
</comment>
<dbReference type="InterPro" id="IPR004843">
    <property type="entry name" value="Calcineurin-like_PHP"/>
</dbReference>
<gene>
    <name evidence="6" type="ORF">J8273_8815</name>
</gene>
<dbReference type="PANTHER" id="PTHR11575">
    <property type="entry name" value="5'-NUCLEOTIDASE-RELATED"/>
    <property type="match status" value="1"/>
</dbReference>
<feature type="chain" id="PRO_5035145194" evidence="3">
    <location>
        <begin position="16"/>
        <end position="541"/>
    </location>
</feature>
<dbReference type="GO" id="GO:0016787">
    <property type="term" value="F:hydrolase activity"/>
    <property type="evidence" value="ECO:0007669"/>
    <property type="project" value="InterPro"/>
</dbReference>
<dbReference type="Pfam" id="PF02872">
    <property type="entry name" value="5_nucleotid_C"/>
    <property type="match status" value="1"/>
</dbReference>
<dbReference type="Gene3D" id="3.60.21.10">
    <property type="match status" value="1"/>
</dbReference>
<organism evidence="6 7">
    <name type="scientific">Carpediemonas membranifera</name>
    <dbReference type="NCBI Taxonomy" id="201153"/>
    <lineage>
        <taxon>Eukaryota</taxon>
        <taxon>Metamonada</taxon>
        <taxon>Carpediemonas-like organisms</taxon>
        <taxon>Carpediemonas</taxon>
    </lineage>
</organism>
<evidence type="ECO:0000256" key="3">
    <source>
        <dbReference type="SAM" id="SignalP"/>
    </source>
</evidence>
<evidence type="ECO:0000313" key="7">
    <source>
        <dbReference type="Proteomes" id="UP000717585"/>
    </source>
</evidence>
<dbReference type="InterPro" id="IPR006179">
    <property type="entry name" value="5_nucleotidase/apyrase"/>
</dbReference>
<dbReference type="SUPFAM" id="SSF55816">
    <property type="entry name" value="5'-nucleotidase (syn. UDP-sugar hydrolase), C-terminal domain"/>
    <property type="match status" value="1"/>
</dbReference>
<dbReference type="SUPFAM" id="SSF56300">
    <property type="entry name" value="Metallo-dependent phosphatases"/>
    <property type="match status" value="1"/>
</dbReference>
<evidence type="ECO:0000256" key="2">
    <source>
        <dbReference type="ARBA" id="ARBA00022729"/>
    </source>
</evidence>
<dbReference type="Proteomes" id="UP000717585">
    <property type="component" value="Unassembled WGS sequence"/>
</dbReference>
<feature type="domain" description="Calcineurin-like phosphoesterase" evidence="4">
    <location>
        <begin position="23"/>
        <end position="253"/>
    </location>
</feature>
<dbReference type="InterPro" id="IPR008334">
    <property type="entry name" value="5'-Nucleotdase_C"/>
</dbReference>
<keyword evidence="2 3" id="KW-0732">Signal</keyword>
<dbReference type="InterPro" id="IPR036907">
    <property type="entry name" value="5'-Nucleotdase_C_sf"/>
</dbReference>
<feature type="domain" description="5'-Nucleotidase C-terminal" evidence="5">
    <location>
        <begin position="386"/>
        <end position="440"/>
    </location>
</feature>